<feature type="compositionally biased region" description="Basic residues" evidence="20">
    <location>
        <begin position="2986"/>
        <end position="3004"/>
    </location>
</feature>
<dbReference type="FunFam" id="2.10.25.10:FF:000474">
    <property type="entry name" value="Teneurin transmembrane protein 2"/>
    <property type="match status" value="1"/>
</dbReference>
<dbReference type="Gene3D" id="2.120.10.30">
    <property type="entry name" value="TolB, C-terminal domain"/>
    <property type="match status" value="2"/>
</dbReference>
<dbReference type="GO" id="GO:0043025">
    <property type="term" value="C:neuronal cell body"/>
    <property type="evidence" value="ECO:0007669"/>
    <property type="project" value="UniProtKB-ARBA"/>
</dbReference>
<sequence length="3004" mass="336406">MISPYACGPLNRTEKDGEYADEHEEYSTRYSQCCLLDGVPRPPDVPPRNPTMSRLNGRLASAPPAESPQDFEPSCLVRTPSGNVYIPSGTINHSNKNTIDYKSSNSPPCSSPSKDIKNSDRCGSLPYGAHTVPVLPVRNNLRRPNSSNFPQASRFHFRKGLASKCTWKCTAIAFIMLSVVLTAALSYISASSLLNLSYQTTKPCEVLVGENTQIVPASKTAPASETNLSTPTRPKTSSTGGKYPQLVHSRKRRNVLDPQHAFMLKIESTTSSSSTSSSDSTASTDLHDGTSISLHDFMSSTSSSSEGSSESTSETLTNEETTQTTLEEIAYTSTDYSLSTESTASISTIEELPEQSTEENLNYDLASSNEEDVSLFNLNSEEYDDFLKIQRDQPDDDDDDDDSVEIVKLDHGLLSTTQKSKSVYNSNLKTEETKPVKSQDASKELTDANLSMLPVAEDKNLKHIRFNDETVMYNNFTNNKVNLDTNKTVVKVIDLPQSMSHSKKFFVNLTIATDDTNNPYSEQSVYVLSVAVPIQENFHPAVEVSNKEKIKEPIRNSDKSALHHILDSDKDSSGGTCECSCPSLDSTEISDNSSEDSDGHIVIQPLNISTTAPPGISSDYSNSTEVSSSATDFSSTSESWMTNCPEVTTKLPPPPTILILEGARTFPAQSFPPDGTTFSQISLGQRLSKEIPAYGYWNMQFYQSEAAYVQFDYSIPRGASIGVYARRNALPTHTQYHILEVLSGFKARTTRASHQSTVKKEVTHYMEQGHWFLSLYNDDGDPQEITFVAVVADDMTHNCPNGCSGKGECLMGHCQCNPGFGGDDCSESVCPVLCSQRGEYINGECQCNPGWKGKECQLRHDECEVPDCNGHGHCANGKCNCIRGYKGKFCEEADCPHPTCSSHGYCVEGTCICKKGWKGLDCSLMDKDALQCLPDCSGHGTFDLESQTCTCEPRWSGDDCSRELCDLDCGIHGHCVSEACQCDPGWSGEYCSLKQCDPRCNDHGQCKNGTCLCVTGWNGKHCTIEGCPNSCSGHGQCRFSSEGSWECRCDNGWDGTDCNILLEQNCNDGRDNDKDGLVDCEDPECCMNPSCKNSQLCVSSPKPIDILLRKQPPAITASFFERMKFLIDEGSLQNYARQETFNESRSGVVRGRVQTQMGTGLMGVRVSTSTPLEGFTLTRDDGWFDLLVNGGGAVTLHFGRSPFSPQSRIVFVPWNEVVIIENVVMTTSEDRPITLMPQPCTSHDFDTMKPVVLATWKHGFQGACPDKSAILAESQVVQESLRIPGTGLDLVYQSSRAAGYLSTIQLQLTPEVIPADLKLIHLRITIEGILFEKVFEADPVIKFTYAWNRLNVYRQRVYGVTNAIVKVGYEYNNCKDIIWDVQTTKLSGHDMSISEVGGWNLDIHHRYNFHEGILQKGDGSNIYLKHKPRVILTTMGDGHQRPLECTDCEGQAYKQRLLAPVALASAPDGSLFIGDFNLVRKMQTDGTVRTIVRLNATRVSYRYHMSLSPLDGTLYISDPESHQIIKIRSTDDSSDPDHNWETVVGSGERCLPGDEAHCGDGALARDAKLAYPKGVAVSNDNVLYFADGTNIRMVDRDGIVTTVIGNHMHKSHWKPLPCEGTLNLEEVHLRWPTELSINPLDNTLHIIDDHMILQLTLDGRVKVIAGRPLHCASPVTGYDIELATHATLVMPQSIAFSSSGELYIAESDSQRINRVRVIGTDGKISPYAGAESKCNCLERGCDCFEADHFLAANAKFNTISSVTVTPDGHVHIGDQANYRIRSVMASIPDASTSREYEIYSPETQEIYIFNRFGQHVATKNILTGESSYVFTYNVNTSNGKLSTVTDAAGNKVFLLRDYSSQVNSIENTKGQKCRLRMSRMRLLYELSTPDNYNVTFDYHGATGLLKTKLDSSGRSYVYNYDEFGRLVSAVTPTGKIISLSFDLSLKGATVKVSQNNKPPVSMLIKGSSVSTKVDEIENRIILLPDGSVTSMSSWSHSISTETVPYNILADKDLLLGESYPVPAKQRMEIGGDLANRFEWRYFVRPNSSKGNKNLSPRILTKVGKKLRVNGENLLTMEYDRETASVSVFMDDKVELLNVTYDRSARPVKLGPRNGIFAEVELEYDRFSRLTSWKWGDLSENYGFDRAGRLNEIKYGDGSSLVYAFKDMFSSLPLKVSTPRGSDYLLQYDDSGALQSLTTPRGHIHTFSLQTSLGFFKYQYFSPMNRHPYEIIYNDNGQILAKIFPHQSGRVSYVYDDAGRLETTLAGMSSTHYVYHDLLDLVKSVEIVEPNFELKQEYKYHAGILKDEKIKFNSKSGLDNAHYKYQYDGNARLSTIDVDINGKELPQLRLKYNQNLGILEGISDLRVYRNTFNRSVMQDTTKQFFTITDFDDHGRVKTILINIKSFDVFRLEVEYDSRNRIKLQKLMVGRSQFMDRFSYNSDGHVLEVIGSSNWKYVYDENGNIIGVIKEKEKISLGYDSGDRVVQYGDVEFYSYDTRGFVVRRGEQKYRYNSKGQLIHVFERDKFQIWYFYDDRDRLISWNDDKGNVTQYLYTNPSTPDLLTHVHFPKTGRTFRFLYDSRNVIITVETSEQRFYVASDQNGSPIALFDINGNLIKEIRRTPFGNIILDTNPDFYLPVDFHGGILDPNTKMVFINKRVYDPVVGQWMTPAWERLAIKLSIPTDVFIYRFHNNDPINSKLTLDYMTSFNSWLKLYGYDIEKMLGSRYISSLIYRPKALLTAPQLAPDFGIMSGLQCIVDKINEKFMDLSFVPKPLLKMEPKTKNLLPRVAYRRSVFGEGVLISRVGSRALVSVVEGVNGVVQDVVTSVFNNSFFLNLQFSIHDQDVFYFVKDNVLKIRDDLEELRRLGGMFNVSTHEITEHGSTTTIKELRLHNPDAVVIIKYGADPDVETHKILRHAHKRAVERAWEIEKQLVAAGFQGRGDWTEEEKEELISHGDVDGYEGVDIHSIHKYPQLADDPGNVAFQRDTKRKRRKSGVRRSRIHRHS</sequence>
<protein>
    <recommendedName>
        <fullName evidence="18">Tenascin-like protein</fullName>
    </recommendedName>
</protein>
<dbReference type="InterPro" id="IPR006530">
    <property type="entry name" value="YD"/>
</dbReference>
<evidence type="ECO:0000256" key="8">
    <source>
        <dbReference type="ARBA" id="ARBA00022889"/>
    </source>
</evidence>
<dbReference type="InterPro" id="IPR051216">
    <property type="entry name" value="Teneurin"/>
</dbReference>
<feature type="region of interest" description="Disordered" evidence="20">
    <location>
        <begin position="218"/>
        <end position="251"/>
    </location>
</feature>
<dbReference type="Proteomes" id="UP001153636">
    <property type="component" value="Chromosome 2"/>
</dbReference>
<evidence type="ECO:0000256" key="12">
    <source>
        <dbReference type="ARBA" id="ARBA00023136"/>
    </source>
</evidence>
<keyword evidence="13 19" id="KW-1015">Disulfide bond</keyword>
<dbReference type="GO" id="GO:0034116">
    <property type="term" value="P:positive regulation of heterotypic cell-cell adhesion"/>
    <property type="evidence" value="ECO:0007669"/>
    <property type="project" value="UniProtKB-ARBA"/>
</dbReference>
<feature type="disulfide bond" evidence="19">
    <location>
        <begin position="1049"/>
        <end position="1058"/>
    </location>
</feature>
<feature type="region of interest" description="Disordered" evidence="20">
    <location>
        <begin position="2975"/>
        <end position="3004"/>
    </location>
</feature>
<dbReference type="EMBL" id="OV651814">
    <property type="protein sequence ID" value="CAH1105640.1"/>
    <property type="molecule type" value="Genomic_DNA"/>
</dbReference>
<dbReference type="GO" id="GO:0016200">
    <property type="term" value="P:synaptic target attraction"/>
    <property type="evidence" value="ECO:0007669"/>
    <property type="project" value="UniProtKB-ARBA"/>
</dbReference>
<dbReference type="GO" id="GO:0048790">
    <property type="term" value="P:maintenance of presynaptic active zone structure"/>
    <property type="evidence" value="ECO:0007669"/>
    <property type="project" value="UniProtKB-ARBA"/>
</dbReference>
<dbReference type="Pfam" id="PF25023">
    <property type="entry name" value="TEN_YD-shell"/>
    <property type="match status" value="1"/>
</dbReference>
<evidence type="ECO:0000256" key="5">
    <source>
        <dbReference type="ARBA" id="ARBA00022599"/>
    </source>
</evidence>
<dbReference type="GO" id="GO:0043005">
    <property type="term" value="C:neuron projection"/>
    <property type="evidence" value="ECO:0007669"/>
    <property type="project" value="UniProtKB-KW"/>
</dbReference>
<dbReference type="InterPro" id="IPR057627">
    <property type="entry name" value="FN-plug_TEN1-4"/>
</dbReference>
<dbReference type="GO" id="GO:0040017">
    <property type="term" value="P:positive regulation of locomotion"/>
    <property type="evidence" value="ECO:0007669"/>
    <property type="project" value="UniProtKB-ARBA"/>
</dbReference>
<dbReference type="Pfam" id="PF25020">
    <property type="entry name" value="TTR_TEN1-4"/>
    <property type="match status" value="1"/>
</dbReference>
<dbReference type="FunFam" id="2.10.25.10:FF:000021">
    <property type="entry name" value="Teneurin transmembrane protein 2"/>
    <property type="match status" value="2"/>
</dbReference>
<dbReference type="PROSITE" id="PS01186">
    <property type="entry name" value="EGF_2"/>
    <property type="match status" value="3"/>
</dbReference>
<name>A0A9P0CTK9_9CUCU</name>
<keyword evidence="14" id="KW-0325">Glycoprotein</keyword>
<dbReference type="SUPFAM" id="SSF101898">
    <property type="entry name" value="NHL repeat"/>
    <property type="match status" value="1"/>
</dbReference>
<dbReference type="NCBIfam" id="TIGR01643">
    <property type="entry name" value="YD_repeat_2x"/>
    <property type="match status" value="1"/>
</dbReference>
<dbReference type="PROSITE" id="PS00022">
    <property type="entry name" value="EGF_1"/>
    <property type="match status" value="4"/>
</dbReference>
<feature type="compositionally biased region" description="Low complexity" evidence="20">
    <location>
        <begin position="623"/>
        <end position="638"/>
    </location>
</feature>
<dbReference type="GO" id="GO:0034110">
    <property type="term" value="P:regulation of homotypic cell-cell adhesion"/>
    <property type="evidence" value="ECO:0007669"/>
    <property type="project" value="UniProtKB-ARBA"/>
</dbReference>
<comment type="subcellular location">
    <subcellularLocation>
        <location evidence="1">Membrane</location>
        <topology evidence="1">Single-pass membrane protein</topology>
    </subcellularLocation>
    <subcellularLocation>
        <location evidence="16">Postsynaptic cell membrane</location>
    </subcellularLocation>
    <subcellularLocation>
        <location evidence="17">Synapse</location>
        <location evidence="17">Synaptosome</location>
    </subcellularLocation>
</comment>
<comment type="similarity">
    <text evidence="2">Belongs to the tenascin family. Teneurin subfamily.</text>
</comment>
<evidence type="ECO:0000313" key="22">
    <source>
        <dbReference type="EMBL" id="CAH1105640.1"/>
    </source>
</evidence>
<dbReference type="FunFam" id="2.180.10.10:FF:000008">
    <property type="entry name" value="Odz, odd Oz/ten-m homolog"/>
    <property type="match status" value="1"/>
</dbReference>
<evidence type="ECO:0000256" key="9">
    <source>
        <dbReference type="ARBA" id="ARBA00022902"/>
    </source>
</evidence>
<dbReference type="GO" id="GO:0042803">
    <property type="term" value="F:protein homodimerization activity"/>
    <property type="evidence" value="ECO:0007669"/>
    <property type="project" value="UniProtKB-ARBA"/>
</dbReference>
<keyword evidence="8" id="KW-0130">Cell adhesion</keyword>
<dbReference type="GO" id="GO:0008045">
    <property type="term" value="P:motor neuron axon guidance"/>
    <property type="evidence" value="ECO:0007669"/>
    <property type="project" value="TreeGrafter"/>
</dbReference>
<feature type="domain" description="EGF-like" evidence="21">
    <location>
        <begin position="859"/>
        <end position="891"/>
    </location>
</feature>
<dbReference type="SMART" id="SM00181">
    <property type="entry name" value="EGF"/>
    <property type="match status" value="8"/>
</dbReference>
<keyword evidence="10" id="KW-1133">Transmembrane helix</keyword>
<feature type="compositionally biased region" description="Low complexity" evidence="20">
    <location>
        <begin position="299"/>
        <end position="324"/>
    </location>
</feature>
<keyword evidence="9" id="KW-0524">Neurogenesis</keyword>
<feature type="compositionally biased region" description="Pro residues" evidence="20">
    <location>
        <begin position="40"/>
        <end position="49"/>
    </location>
</feature>
<evidence type="ECO:0000256" key="13">
    <source>
        <dbReference type="ARBA" id="ARBA00023157"/>
    </source>
</evidence>
<keyword evidence="6" id="KW-0812">Transmembrane</keyword>
<reference evidence="22" key="1">
    <citation type="submission" date="2022-01" db="EMBL/GenBank/DDBJ databases">
        <authorList>
            <person name="King R."/>
        </authorList>
    </citation>
    <scope>NUCLEOTIDE SEQUENCE</scope>
</reference>
<dbReference type="Pfam" id="PF25021">
    <property type="entry name" value="TEN_NHL"/>
    <property type="match status" value="1"/>
</dbReference>
<feature type="compositionally biased region" description="Polar residues" evidence="20">
    <location>
        <begin position="218"/>
        <end position="240"/>
    </location>
</feature>
<dbReference type="Pfam" id="PF24329">
    <property type="entry name" value="FN-plug_TEN1-4"/>
    <property type="match status" value="1"/>
</dbReference>
<evidence type="ECO:0000259" key="21">
    <source>
        <dbReference type="PROSITE" id="PS50026"/>
    </source>
</evidence>
<dbReference type="InterPro" id="IPR057629">
    <property type="entry name" value="Teneurin1-4_GBD"/>
</dbReference>
<keyword evidence="4 19" id="KW-0245">EGF-like domain</keyword>
<dbReference type="InterPro" id="IPR056820">
    <property type="entry name" value="TEN_TTR-like"/>
</dbReference>
<dbReference type="GO" id="GO:0007274">
    <property type="term" value="P:neuromuscular synaptic transmission"/>
    <property type="evidence" value="ECO:0007669"/>
    <property type="project" value="UniProtKB-ARBA"/>
</dbReference>
<feature type="region of interest" description="Disordered" evidence="20">
    <location>
        <begin position="37"/>
        <end position="72"/>
    </location>
</feature>
<dbReference type="GO" id="GO:0046982">
    <property type="term" value="F:protein heterodimerization activity"/>
    <property type="evidence" value="ECO:0007669"/>
    <property type="project" value="UniProtKB-ARBA"/>
</dbReference>
<dbReference type="FunFam" id="2.120.10.30:FF:000033">
    <property type="entry name" value="teneurin-a isoform X3"/>
    <property type="match status" value="1"/>
</dbReference>
<feature type="region of interest" description="Disordered" evidence="20">
    <location>
        <begin position="607"/>
        <end position="638"/>
    </location>
</feature>
<feature type="domain" description="EGF-like" evidence="21">
    <location>
        <begin position="821"/>
        <end position="857"/>
    </location>
</feature>
<dbReference type="GO" id="GO:0048513">
    <property type="term" value="P:animal organ development"/>
    <property type="evidence" value="ECO:0007669"/>
    <property type="project" value="UniProtKB-ARBA"/>
</dbReference>
<dbReference type="Gene3D" id="2.60.120.260">
    <property type="entry name" value="Galactose-binding domain-like"/>
    <property type="match status" value="1"/>
</dbReference>
<dbReference type="GO" id="GO:0099559">
    <property type="term" value="P:maintenance of alignment of postsynaptic density and presynaptic active zone"/>
    <property type="evidence" value="ECO:0007669"/>
    <property type="project" value="UniProtKB-ARBA"/>
</dbReference>
<dbReference type="Gene3D" id="2.10.25.10">
    <property type="entry name" value="Laminin"/>
    <property type="match status" value="5"/>
</dbReference>
<evidence type="ECO:0000256" key="20">
    <source>
        <dbReference type="SAM" id="MobiDB-lite"/>
    </source>
</evidence>
<dbReference type="PANTHER" id="PTHR11219">
    <property type="entry name" value="TENEURIN AND N-ACETYLGLUCOSAMINE-1-PHOSPHODIESTER ALPHA-N-ACETYLGLUCOSAMINIDASE"/>
    <property type="match status" value="1"/>
</dbReference>
<keyword evidence="11" id="KW-0770">Synapse</keyword>
<feature type="domain" description="EGF-like" evidence="21">
    <location>
        <begin position="1023"/>
        <end position="1059"/>
    </location>
</feature>
<keyword evidence="3" id="KW-1003">Cell membrane</keyword>
<dbReference type="GO" id="GO:0048499">
    <property type="term" value="P:synaptic vesicle membrane organization"/>
    <property type="evidence" value="ECO:0007669"/>
    <property type="project" value="UniProtKB-ARBA"/>
</dbReference>
<dbReference type="InterPro" id="IPR056823">
    <property type="entry name" value="TEN-like_YD-shell"/>
</dbReference>
<dbReference type="GO" id="GO:2000331">
    <property type="term" value="P:regulation of terminal button organization"/>
    <property type="evidence" value="ECO:0007669"/>
    <property type="project" value="UniProtKB-ARBA"/>
</dbReference>
<feature type="disulfide bond" evidence="19">
    <location>
        <begin position="847"/>
        <end position="856"/>
    </location>
</feature>
<evidence type="ECO:0000256" key="18">
    <source>
        <dbReference type="ARBA" id="ARBA00084038"/>
    </source>
</evidence>
<evidence type="ECO:0000256" key="14">
    <source>
        <dbReference type="ARBA" id="ARBA00023180"/>
    </source>
</evidence>
<evidence type="ECO:0000256" key="10">
    <source>
        <dbReference type="ARBA" id="ARBA00022989"/>
    </source>
</evidence>
<feature type="region of interest" description="Disordered" evidence="20">
    <location>
        <begin position="267"/>
        <end position="324"/>
    </location>
</feature>
<dbReference type="GO" id="GO:0001941">
    <property type="term" value="P:postsynaptic membrane organization"/>
    <property type="evidence" value="ECO:0007669"/>
    <property type="project" value="UniProtKB-ARBA"/>
</dbReference>
<keyword evidence="5" id="KW-0771">Synaptosome</keyword>
<comment type="caution">
    <text evidence="19">Lacks conserved residue(s) required for the propagation of feature annotation.</text>
</comment>
<keyword evidence="12" id="KW-0472">Membrane</keyword>
<organism evidence="22 23">
    <name type="scientific">Psylliodes chrysocephalus</name>
    <dbReference type="NCBI Taxonomy" id="3402493"/>
    <lineage>
        <taxon>Eukaryota</taxon>
        <taxon>Metazoa</taxon>
        <taxon>Ecdysozoa</taxon>
        <taxon>Arthropoda</taxon>
        <taxon>Hexapoda</taxon>
        <taxon>Insecta</taxon>
        <taxon>Pterygota</taxon>
        <taxon>Neoptera</taxon>
        <taxon>Endopterygota</taxon>
        <taxon>Coleoptera</taxon>
        <taxon>Polyphaga</taxon>
        <taxon>Cucujiformia</taxon>
        <taxon>Chrysomeloidea</taxon>
        <taxon>Chrysomelidae</taxon>
        <taxon>Galerucinae</taxon>
        <taxon>Alticini</taxon>
        <taxon>Psylliodes</taxon>
    </lineage>
</organism>
<feature type="disulfide bond" evidence="19">
    <location>
        <begin position="1027"/>
        <end position="1037"/>
    </location>
</feature>
<evidence type="ECO:0000256" key="4">
    <source>
        <dbReference type="ARBA" id="ARBA00022536"/>
    </source>
</evidence>
<dbReference type="GO" id="GO:0031594">
    <property type="term" value="C:neuromuscular junction"/>
    <property type="evidence" value="ECO:0007669"/>
    <property type="project" value="UniProtKB-ARBA"/>
</dbReference>
<dbReference type="GO" id="GO:0007155">
    <property type="term" value="P:cell adhesion"/>
    <property type="evidence" value="ECO:0007669"/>
    <property type="project" value="UniProtKB-KW"/>
</dbReference>
<dbReference type="Pfam" id="PF25024">
    <property type="entry name" value="EGF_TEN"/>
    <property type="match status" value="1"/>
</dbReference>
<evidence type="ECO:0000256" key="17">
    <source>
        <dbReference type="ARBA" id="ARBA00034102"/>
    </source>
</evidence>
<gene>
    <name evidence="22" type="ORF">PSYICH_LOCUS6385</name>
</gene>
<proteinExistence type="inferred from homology"/>
<keyword evidence="15" id="KW-0628">Postsynaptic cell membrane</keyword>
<dbReference type="Pfam" id="PF23093">
    <property type="entry name" value="GBD_Tenm3"/>
    <property type="match status" value="1"/>
</dbReference>
<dbReference type="Gene3D" id="2.180.10.10">
    <property type="entry name" value="RHS repeat-associated core"/>
    <property type="match status" value="2"/>
</dbReference>
<keyword evidence="7" id="KW-0677">Repeat</keyword>
<dbReference type="FunFam" id="2.10.25.10:FF:000013">
    <property type="entry name" value="Teneurin transmembrane protein 4"/>
    <property type="match status" value="1"/>
</dbReference>
<dbReference type="GO" id="GO:0097090">
    <property type="term" value="P:presynaptic membrane organization"/>
    <property type="evidence" value="ECO:0007669"/>
    <property type="project" value="UniProtKB-ARBA"/>
</dbReference>
<evidence type="ECO:0000256" key="3">
    <source>
        <dbReference type="ARBA" id="ARBA00022475"/>
    </source>
</evidence>
<keyword evidence="23" id="KW-1185">Reference proteome</keyword>
<feature type="disulfide bond" evidence="19">
    <location>
        <begin position="881"/>
        <end position="890"/>
    </location>
</feature>
<dbReference type="Pfam" id="PF15636">
    <property type="entry name" value="Tox-GHH"/>
    <property type="match status" value="1"/>
</dbReference>
<evidence type="ECO:0000256" key="11">
    <source>
        <dbReference type="ARBA" id="ARBA00023018"/>
    </source>
</evidence>
<dbReference type="InterPro" id="IPR011042">
    <property type="entry name" value="6-blade_b-propeller_TolB-like"/>
</dbReference>
<dbReference type="GO" id="GO:0045211">
    <property type="term" value="C:postsynaptic membrane"/>
    <property type="evidence" value="ECO:0007669"/>
    <property type="project" value="UniProtKB-SubCell"/>
</dbReference>
<dbReference type="InterPro" id="IPR056822">
    <property type="entry name" value="TEN_NHL"/>
</dbReference>
<feature type="region of interest" description="Disordered" evidence="20">
    <location>
        <begin position="1"/>
        <end position="23"/>
    </location>
</feature>
<evidence type="ECO:0000256" key="7">
    <source>
        <dbReference type="ARBA" id="ARBA00022737"/>
    </source>
</evidence>
<evidence type="ECO:0000256" key="1">
    <source>
        <dbReference type="ARBA" id="ARBA00004167"/>
    </source>
</evidence>
<evidence type="ECO:0000313" key="23">
    <source>
        <dbReference type="Proteomes" id="UP001153636"/>
    </source>
</evidence>
<feature type="compositionally biased region" description="Low complexity" evidence="20">
    <location>
        <begin position="268"/>
        <end position="284"/>
    </location>
</feature>
<accession>A0A9P0CTK9</accession>
<dbReference type="InterPro" id="IPR028916">
    <property type="entry name" value="Tox-GHH_dom"/>
</dbReference>
<evidence type="ECO:0000256" key="6">
    <source>
        <dbReference type="ARBA" id="ARBA00022692"/>
    </source>
</evidence>
<evidence type="ECO:0000256" key="16">
    <source>
        <dbReference type="ARBA" id="ARBA00034100"/>
    </source>
</evidence>
<dbReference type="FunFam" id="2.60.120.260:FF:000189">
    <property type="entry name" value="Teneurin-m-like Protein"/>
    <property type="match status" value="1"/>
</dbReference>
<evidence type="ECO:0000256" key="2">
    <source>
        <dbReference type="ARBA" id="ARBA00009385"/>
    </source>
</evidence>
<feature type="compositionally biased region" description="Polar residues" evidence="20">
    <location>
        <begin position="607"/>
        <end position="622"/>
    </location>
</feature>
<evidence type="ECO:0000256" key="19">
    <source>
        <dbReference type="PROSITE-ProRule" id="PRU00076"/>
    </source>
</evidence>
<dbReference type="InterPro" id="IPR000742">
    <property type="entry name" value="EGF"/>
</dbReference>
<dbReference type="OrthoDB" id="442731at2759"/>
<evidence type="ECO:0000256" key="15">
    <source>
        <dbReference type="ARBA" id="ARBA00023257"/>
    </source>
</evidence>
<dbReference type="PANTHER" id="PTHR11219:SF72">
    <property type="entry name" value="TENEURIN-M"/>
    <property type="match status" value="1"/>
</dbReference>
<dbReference type="PROSITE" id="PS50026">
    <property type="entry name" value="EGF_3"/>
    <property type="match status" value="3"/>
</dbReference>
<dbReference type="GO" id="GO:0051124">
    <property type="term" value="P:synaptic assembly at neuromuscular junction"/>
    <property type="evidence" value="ECO:0007669"/>
    <property type="project" value="UniProtKB-ARBA"/>
</dbReference>